<organism evidence="8 9">
    <name type="scientific">Ophiobolus disseminans</name>
    <dbReference type="NCBI Taxonomy" id="1469910"/>
    <lineage>
        <taxon>Eukaryota</taxon>
        <taxon>Fungi</taxon>
        <taxon>Dikarya</taxon>
        <taxon>Ascomycota</taxon>
        <taxon>Pezizomycotina</taxon>
        <taxon>Dothideomycetes</taxon>
        <taxon>Pleosporomycetidae</taxon>
        <taxon>Pleosporales</taxon>
        <taxon>Pleosporineae</taxon>
        <taxon>Phaeosphaeriaceae</taxon>
        <taxon>Ophiobolus</taxon>
    </lineage>
</organism>
<proteinExistence type="inferred from homology"/>
<evidence type="ECO:0000256" key="6">
    <source>
        <dbReference type="SAM" id="Phobius"/>
    </source>
</evidence>
<name>A0A6A7A6L8_9PLEO</name>
<dbReference type="OrthoDB" id="5429740at2759"/>
<keyword evidence="9" id="KW-1185">Reference proteome</keyword>
<dbReference type="InterPro" id="IPR049326">
    <property type="entry name" value="Rhodopsin_dom_fungi"/>
</dbReference>
<feature type="non-terminal residue" evidence="8">
    <location>
        <position position="1"/>
    </location>
</feature>
<feature type="transmembrane region" description="Helical" evidence="6">
    <location>
        <begin position="151"/>
        <end position="172"/>
    </location>
</feature>
<evidence type="ECO:0000256" key="2">
    <source>
        <dbReference type="ARBA" id="ARBA00022692"/>
    </source>
</evidence>
<keyword evidence="3 6" id="KW-1133">Transmembrane helix</keyword>
<accession>A0A6A7A6L8</accession>
<evidence type="ECO:0000313" key="9">
    <source>
        <dbReference type="Proteomes" id="UP000799424"/>
    </source>
</evidence>
<comment type="subcellular location">
    <subcellularLocation>
        <location evidence="1">Membrane</location>
        <topology evidence="1">Multi-pass membrane protein</topology>
    </subcellularLocation>
</comment>
<dbReference type="EMBL" id="MU006223">
    <property type="protein sequence ID" value="KAF2828245.1"/>
    <property type="molecule type" value="Genomic_DNA"/>
</dbReference>
<dbReference type="Proteomes" id="UP000799424">
    <property type="component" value="Unassembled WGS sequence"/>
</dbReference>
<feature type="domain" description="Rhodopsin" evidence="7">
    <location>
        <begin position="7"/>
        <end position="216"/>
    </location>
</feature>
<evidence type="ECO:0000256" key="4">
    <source>
        <dbReference type="ARBA" id="ARBA00023136"/>
    </source>
</evidence>
<evidence type="ECO:0000256" key="3">
    <source>
        <dbReference type="ARBA" id="ARBA00022989"/>
    </source>
</evidence>
<sequence>VTERYRFNRHVWDVELDYFPTQRKFVMVIYILYSLASGLIKLSVLLFYRRLSSRAVSTTFRWIMRGTMFIIAGYTIAFVLIPIFSCSPISAFWDQVDFEKRFRPGGYKYSCINEGADVVANGIASTVQDFIVATLPAILCWNLQMSRHQKVALYSIFAISYTTVGVGAMRTYTSYRIFFQTYDVTWVSSDTWLWSLLELHIGLMCANAPALKVFFKQLSKPGKLASWINSASNRSRSTKS</sequence>
<dbReference type="AlphaFoldDB" id="A0A6A7A6L8"/>
<dbReference type="PANTHER" id="PTHR33048">
    <property type="entry name" value="PTH11-LIKE INTEGRAL MEMBRANE PROTEIN (AFU_ORTHOLOGUE AFUA_5G11245)"/>
    <property type="match status" value="1"/>
</dbReference>
<dbReference type="PANTHER" id="PTHR33048:SF129">
    <property type="entry name" value="INTEGRAL MEMBRANE PROTEIN-RELATED"/>
    <property type="match status" value="1"/>
</dbReference>
<evidence type="ECO:0000259" key="7">
    <source>
        <dbReference type="Pfam" id="PF20684"/>
    </source>
</evidence>
<feature type="transmembrane region" description="Helical" evidence="6">
    <location>
        <begin position="118"/>
        <end position="139"/>
    </location>
</feature>
<dbReference type="InterPro" id="IPR052337">
    <property type="entry name" value="SAT4-like"/>
</dbReference>
<keyword evidence="2 6" id="KW-0812">Transmembrane</keyword>
<dbReference type="GO" id="GO:0016020">
    <property type="term" value="C:membrane"/>
    <property type="evidence" value="ECO:0007669"/>
    <property type="project" value="UniProtKB-SubCell"/>
</dbReference>
<evidence type="ECO:0000256" key="1">
    <source>
        <dbReference type="ARBA" id="ARBA00004141"/>
    </source>
</evidence>
<feature type="transmembrane region" description="Helical" evidence="6">
    <location>
        <begin position="69"/>
        <end position="93"/>
    </location>
</feature>
<evidence type="ECO:0000313" key="8">
    <source>
        <dbReference type="EMBL" id="KAF2828245.1"/>
    </source>
</evidence>
<keyword evidence="4 6" id="KW-0472">Membrane</keyword>
<dbReference type="Pfam" id="PF20684">
    <property type="entry name" value="Fung_rhodopsin"/>
    <property type="match status" value="1"/>
</dbReference>
<feature type="transmembrane region" description="Helical" evidence="6">
    <location>
        <begin position="25"/>
        <end position="48"/>
    </location>
</feature>
<comment type="similarity">
    <text evidence="5">Belongs to the SAT4 family.</text>
</comment>
<feature type="transmembrane region" description="Helical" evidence="6">
    <location>
        <begin position="192"/>
        <end position="215"/>
    </location>
</feature>
<protein>
    <recommendedName>
        <fullName evidence="7">Rhodopsin domain-containing protein</fullName>
    </recommendedName>
</protein>
<reference evidence="8" key="1">
    <citation type="journal article" date="2020" name="Stud. Mycol.">
        <title>101 Dothideomycetes genomes: a test case for predicting lifestyles and emergence of pathogens.</title>
        <authorList>
            <person name="Haridas S."/>
            <person name="Albert R."/>
            <person name="Binder M."/>
            <person name="Bloem J."/>
            <person name="Labutti K."/>
            <person name="Salamov A."/>
            <person name="Andreopoulos B."/>
            <person name="Baker S."/>
            <person name="Barry K."/>
            <person name="Bills G."/>
            <person name="Bluhm B."/>
            <person name="Cannon C."/>
            <person name="Castanera R."/>
            <person name="Culley D."/>
            <person name="Daum C."/>
            <person name="Ezra D."/>
            <person name="Gonzalez J."/>
            <person name="Henrissat B."/>
            <person name="Kuo A."/>
            <person name="Liang C."/>
            <person name="Lipzen A."/>
            <person name="Lutzoni F."/>
            <person name="Magnuson J."/>
            <person name="Mondo S."/>
            <person name="Nolan M."/>
            <person name="Ohm R."/>
            <person name="Pangilinan J."/>
            <person name="Park H.-J."/>
            <person name="Ramirez L."/>
            <person name="Alfaro M."/>
            <person name="Sun H."/>
            <person name="Tritt A."/>
            <person name="Yoshinaga Y."/>
            <person name="Zwiers L.-H."/>
            <person name="Turgeon B."/>
            <person name="Goodwin S."/>
            <person name="Spatafora J."/>
            <person name="Crous P."/>
            <person name="Grigoriev I."/>
        </authorList>
    </citation>
    <scope>NUCLEOTIDE SEQUENCE</scope>
    <source>
        <strain evidence="8">CBS 113818</strain>
    </source>
</reference>
<evidence type="ECO:0000256" key="5">
    <source>
        <dbReference type="ARBA" id="ARBA00038359"/>
    </source>
</evidence>
<gene>
    <name evidence="8" type="ORF">CC86DRAFT_267094</name>
</gene>
<feature type="non-terminal residue" evidence="8">
    <location>
        <position position="240"/>
    </location>
</feature>